<dbReference type="SUPFAM" id="SSF51261">
    <property type="entry name" value="Duplicated hybrid motif"/>
    <property type="match status" value="1"/>
</dbReference>
<dbReference type="Pfam" id="PF01551">
    <property type="entry name" value="Peptidase_M23"/>
    <property type="match status" value="1"/>
</dbReference>
<dbReference type="OrthoDB" id="5623881at2"/>
<sequence length="412" mass="47671">MNNFKCSSIKHRRDRQFIFFSLIAVFILTNIVITEASSEDEDIQEKIQEIEQERQSLESEMDELEENIEHLQQQEREVVQRIQEIDYRLSQQEQELIELDNEIGETEDQIEKTTEELEQAEEELEEKEEFLGTRMRATYKQGNVSYLEVLFEAQDFIDFLSRLTYVQSIVDKDLELIAEVEEERDRIQAKKEELEEQKEDLQTLYAEAEEKKQEIEQNRQEQQRLHAELEEQREQEQELLRQKENEADQLLEAIRDLQSQSGEMVTPIEWPVPDFGRNYITSPFGNRTHPITGRESFHSGLDIGIAHHRWPGSNQYQGNPVNAVSADSGVVIYAGIMGSLNSGYGRIVIVDHGGGYSTWYAHLNSILVSEGEEVSRGQPVGLIGSTGSSTGPHLHFEVRKNDNPQNPLEYLN</sequence>
<dbReference type="AlphaFoldDB" id="B2A7Y8"/>
<dbReference type="InterPro" id="IPR016047">
    <property type="entry name" value="M23ase_b-sheet_dom"/>
</dbReference>
<protein>
    <submittedName>
        <fullName evidence="6">Peptidase M23</fullName>
    </submittedName>
</protein>
<feature type="coiled-coil region" evidence="2">
    <location>
        <begin position="33"/>
        <end position="134"/>
    </location>
</feature>
<keyword evidence="1" id="KW-0732">Signal</keyword>
<reference evidence="6 7" key="1">
    <citation type="submission" date="2008-04" db="EMBL/GenBank/DDBJ databases">
        <title>Complete sequence of chromosome of Natranaerobius thermophilus JW/NM-WN-LF.</title>
        <authorList>
            <consortium name="US DOE Joint Genome Institute"/>
            <person name="Copeland A."/>
            <person name="Lucas S."/>
            <person name="Lapidus A."/>
            <person name="Glavina del Rio T."/>
            <person name="Dalin E."/>
            <person name="Tice H."/>
            <person name="Bruce D."/>
            <person name="Goodwin L."/>
            <person name="Pitluck S."/>
            <person name="Chertkov O."/>
            <person name="Brettin T."/>
            <person name="Detter J.C."/>
            <person name="Han C."/>
            <person name="Kuske C.R."/>
            <person name="Schmutz J."/>
            <person name="Larimer F."/>
            <person name="Land M."/>
            <person name="Hauser L."/>
            <person name="Kyrpides N."/>
            <person name="Lykidis A."/>
            <person name="Mesbah N.M."/>
            <person name="Wiegel J."/>
        </authorList>
    </citation>
    <scope>NUCLEOTIDE SEQUENCE [LARGE SCALE GENOMIC DNA]</scope>
    <source>
        <strain evidence="7">ATCC BAA-1301 / DSM 18059 / JW/NM-WN-LF</strain>
    </source>
</reference>
<dbReference type="SUPFAM" id="SSF57997">
    <property type="entry name" value="Tropomyosin"/>
    <property type="match status" value="1"/>
</dbReference>
<evidence type="ECO:0000256" key="3">
    <source>
        <dbReference type="SAM" id="MobiDB-lite"/>
    </source>
</evidence>
<dbReference type="eggNOG" id="COG4942">
    <property type="taxonomic scope" value="Bacteria"/>
</dbReference>
<dbReference type="STRING" id="457570.Nther_2194"/>
<dbReference type="InterPro" id="IPR050570">
    <property type="entry name" value="Cell_wall_metabolism_enzyme"/>
</dbReference>
<feature type="domain" description="Peptidoglycan hydrolase PcsB coiled-coil" evidence="5">
    <location>
        <begin position="118"/>
        <end position="190"/>
    </location>
</feature>
<dbReference type="Proteomes" id="UP000001683">
    <property type="component" value="Chromosome"/>
</dbReference>
<dbReference type="GO" id="GO:0004222">
    <property type="term" value="F:metalloendopeptidase activity"/>
    <property type="evidence" value="ECO:0007669"/>
    <property type="project" value="TreeGrafter"/>
</dbReference>
<evidence type="ECO:0000256" key="1">
    <source>
        <dbReference type="ARBA" id="ARBA00022729"/>
    </source>
</evidence>
<evidence type="ECO:0000256" key="2">
    <source>
        <dbReference type="SAM" id="Coils"/>
    </source>
</evidence>
<dbReference type="PANTHER" id="PTHR21666">
    <property type="entry name" value="PEPTIDASE-RELATED"/>
    <property type="match status" value="1"/>
</dbReference>
<evidence type="ECO:0000259" key="5">
    <source>
        <dbReference type="Pfam" id="PF24568"/>
    </source>
</evidence>
<dbReference type="PANTHER" id="PTHR21666:SF270">
    <property type="entry name" value="MUREIN HYDROLASE ACTIVATOR ENVC"/>
    <property type="match status" value="1"/>
</dbReference>
<name>B2A7Y8_NATTJ</name>
<feature type="region of interest" description="Disordered" evidence="3">
    <location>
        <begin position="389"/>
        <end position="412"/>
    </location>
</feature>
<dbReference type="InParanoid" id="B2A7Y8"/>
<dbReference type="Gene3D" id="6.10.250.3150">
    <property type="match status" value="1"/>
</dbReference>
<feature type="region of interest" description="Disordered" evidence="3">
    <location>
        <begin position="212"/>
        <end position="241"/>
    </location>
</feature>
<dbReference type="KEGG" id="nth:Nther_2194"/>
<dbReference type="CDD" id="cd12797">
    <property type="entry name" value="M23_peptidase"/>
    <property type="match status" value="1"/>
</dbReference>
<feature type="domain" description="M23ase beta-sheet core" evidence="4">
    <location>
        <begin position="317"/>
        <end position="407"/>
    </location>
</feature>
<gene>
    <name evidence="6" type="ordered locus">Nther_2194</name>
</gene>
<evidence type="ECO:0000259" key="4">
    <source>
        <dbReference type="Pfam" id="PF01551"/>
    </source>
</evidence>
<evidence type="ECO:0000313" key="7">
    <source>
        <dbReference type="Proteomes" id="UP000001683"/>
    </source>
</evidence>
<dbReference type="HOGENOM" id="CLU_029425_4_3_9"/>
<reference evidence="6 7" key="2">
    <citation type="journal article" date="2011" name="J. Bacteriol.">
        <title>Complete genome sequence of the anaerobic, halophilic alkalithermophile Natranaerobius thermophilus JW/NM-WN-LF.</title>
        <authorList>
            <person name="Zhao B."/>
            <person name="Mesbah N.M."/>
            <person name="Dalin E."/>
            <person name="Goodwin L."/>
            <person name="Nolan M."/>
            <person name="Pitluck S."/>
            <person name="Chertkov O."/>
            <person name="Brettin T.S."/>
            <person name="Han J."/>
            <person name="Larimer F.W."/>
            <person name="Land M.L."/>
            <person name="Hauser L."/>
            <person name="Kyrpides N."/>
            <person name="Wiegel J."/>
        </authorList>
    </citation>
    <scope>NUCLEOTIDE SEQUENCE [LARGE SCALE GENOMIC DNA]</scope>
    <source>
        <strain evidence="7">ATCC BAA-1301 / DSM 18059 / JW/NM-WN-LF</strain>
    </source>
</reference>
<dbReference type="EMBL" id="CP001034">
    <property type="protein sequence ID" value="ACB85760.1"/>
    <property type="molecule type" value="Genomic_DNA"/>
</dbReference>
<keyword evidence="2" id="KW-0175">Coiled coil</keyword>
<dbReference type="InterPro" id="IPR011055">
    <property type="entry name" value="Dup_hybrid_motif"/>
</dbReference>
<dbReference type="Gene3D" id="2.70.70.10">
    <property type="entry name" value="Glucose Permease (Domain IIA)"/>
    <property type="match status" value="1"/>
</dbReference>
<dbReference type="InterPro" id="IPR057309">
    <property type="entry name" value="PcsB_CC"/>
</dbReference>
<organism evidence="6 7">
    <name type="scientific">Natranaerobius thermophilus (strain ATCC BAA-1301 / DSM 18059 / JW/NM-WN-LF)</name>
    <dbReference type="NCBI Taxonomy" id="457570"/>
    <lineage>
        <taxon>Bacteria</taxon>
        <taxon>Bacillati</taxon>
        <taxon>Bacillota</taxon>
        <taxon>Clostridia</taxon>
        <taxon>Natranaerobiales</taxon>
        <taxon>Natranaerobiaceae</taxon>
        <taxon>Natranaerobius</taxon>
    </lineage>
</organism>
<dbReference type="RefSeq" id="WP_012448612.1">
    <property type="nucleotide sequence ID" value="NC_010718.1"/>
</dbReference>
<proteinExistence type="predicted"/>
<dbReference type="Pfam" id="PF24568">
    <property type="entry name" value="CC_PcsB"/>
    <property type="match status" value="1"/>
</dbReference>
<keyword evidence="7" id="KW-1185">Reference proteome</keyword>
<evidence type="ECO:0000313" key="6">
    <source>
        <dbReference type="EMBL" id="ACB85760.1"/>
    </source>
</evidence>
<accession>B2A7Y8</accession>